<dbReference type="InterPro" id="IPR041895">
    <property type="entry name" value="ArdA_dom1"/>
</dbReference>
<dbReference type="InterPro" id="IPR041893">
    <property type="entry name" value="ArdA_dom3"/>
</dbReference>
<dbReference type="Pfam" id="PF07275">
    <property type="entry name" value="ArdA"/>
    <property type="match status" value="1"/>
</dbReference>
<name>A0AAW3FIG6_9BACT</name>
<reference evidence="1 2" key="1">
    <citation type="submission" date="2014-07" db="EMBL/GenBank/DDBJ databases">
        <authorList>
            <person name="McCorrison J."/>
            <person name="Sanka R."/>
            <person name="Torralba M."/>
            <person name="Gillis M."/>
            <person name="Haft D.H."/>
            <person name="Methe B."/>
            <person name="Sutton G."/>
            <person name="Nelson K.E."/>
        </authorList>
    </citation>
    <scope>NUCLEOTIDE SEQUENCE [LARGE SCALE GENOMIC DNA]</scope>
    <source>
        <strain evidence="1 2">DNF00424</strain>
    </source>
</reference>
<sequence>MVYEKVYSDVIPALYVSTYAKYNAGYLTGAWINLQACKDKETFFKVCRALHGDEEYPELMFQDFRGFPKELYSECGGVDNLYTYIEALESCENPEALAAFLEYFELDDLCEFEDRFIGPFDSEVDFAYDYVDNRNFKKDAGELALYFNYEAYARDLFINNYVFINGFVFFKGNLK</sequence>
<gene>
    <name evidence="1" type="ORF">HMPREF2132_02030</name>
</gene>
<protein>
    <recommendedName>
        <fullName evidence="3">Antirestriction protein ArdA</fullName>
    </recommendedName>
</protein>
<dbReference type="EMBL" id="JRNJ01000022">
    <property type="protein sequence ID" value="KGF29974.1"/>
    <property type="molecule type" value="Genomic_DNA"/>
</dbReference>
<dbReference type="Proteomes" id="UP000029533">
    <property type="component" value="Unassembled WGS sequence"/>
</dbReference>
<proteinExistence type="predicted"/>
<accession>A0AAW3FIG6</accession>
<comment type="caution">
    <text evidence="1">The sequence shown here is derived from an EMBL/GenBank/DDBJ whole genome shotgun (WGS) entry which is preliminary data.</text>
</comment>
<organism evidence="1 2">
    <name type="scientific">Prevotella histicola JCM 15637 = DNF00424</name>
    <dbReference type="NCBI Taxonomy" id="1236504"/>
    <lineage>
        <taxon>Bacteria</taxon>
        <taxon>Pseudomonadati</taxon>
        <taxon>Bacteroidota</taxon>
        <taxon>Bacteroidia</taxon>
        <taxon>Bacteroidales</taxon>
        <taxon>Prevotellaceae</taxon>
        <taxon>Prevotella</taxon>
    </lineage>
</organism>
<dbReference type="AlphaFoldDB" id="A0AAW3FIG6"/>
<dbReference type="InterPro" id="IPR009899">
    <property type="entry name" value="ArdA"/>
</dbReference>
<dbReference type="Gene3D" id="3.10.20.480">
    <property type="entry name" value="Antirestriction protein ArdA, domain 1"/>
    <property type="match status" value="1"/>
</dbReference>
<dbReference type="Gene3D" id="1.10.10.1190">
    <property type="entry name" value="Antirestriction protein ArdA, domain 3"/>
    <property type="match status" value="1"/>
</dbReference>
<evidence type="ECO:0008006" key="3">
    <source>
        <dbReference type="Google" id="ProtNLM"/>
    </source>
</evidence>
<evidence type="ECO:0000313" key="1">
    <source>
        <dbReference type="EMBL" id="KGF29974.1"/>
    </source>
</evidence>
<evidence type="ECO:0000313" key="2">
    <source>
        <dbReference type="Proteomes" id="UP000029533"/>
    </source>
</evidence>